<dbReference type="InterPro" id="IPR042307">
    <property type="entry name" value="Reeler_sf"/>
</dbReference>
<keyword evidence="6" id="KW-1015">Disulfide bond</keyword>
<accession>A0A8B8IKJ3</accession>
<dbReference type="PROSITE" id="PS51019">
    <property type="entry name" value="REELIN"/>
    <property type="match status" value="1"/>
</dbReference>
<dbReference type="PANTHER" id="PTHR45828:SF40">
    <property type="entry name" value="REELIN DOMAIN-CONTAINING PROTEIN"/>
    <property type="match status" value="1"/>
</dbReference>
<protein>
    <submittedName>
        <fullName evidence="10">Defense protein 3</fullName>
    </submittedName>
</protein>
<evidence type="ECO:0000256" key="4">
    <source>
        <dbReference type="ARBA" id="ARBA00022859"/>
    </source>
</evidence>
<keyword evidence="5" id="KW-0044">Antibiotic</keyword>
<comment type="similarity">
    <text evidence="1">Belongs to the insect defense protein family.</text>
</comment>
<dbReference type="PANTHER" id="PTHR45828">
    <property type="entry name" value="CYTOCHROME B561/FERRIC REDUCTASE TRANSMEMBRANE"/>
    <property type="match status" value="1"/>
</dbReference>
<evidence type="ECO:0000313" key="10">
    <source>
        <dbReference type="RefSeq" id="XP_026496917.2"/>
    </source>
</evidence>
<keyword evidence="3" id="KW-0399">Innate immunity</keyword>
<evidence type="ECO:0000256" key="1">
    <source>
        <dbReference type="ARBA" id="ARBA00008501"/>
    </source>
</evidence>
<proteinExistence type="inferred from homology"/>
<dbReference type="GO" id="GO:0045087">
    <property type="term" value="P:innate immune response"/>
    <property type="evidence" value="ECO:0007669"/>
    <property type="project" value="UniProtKB-KW"/>
</dbReference>
<evidence type="ECO:0000256" key="5">
    <source>
        <dbReference type="ARBA" id="ARBA00023022"/>
    </source>
</evidence>
<dbReference type="OMA" id="LIWKAPQ"/>
<dbReference type="OrthoDB" id="2419613at2759"/>
<keyword evidence="2" id="KW-0929">Antimicrobial</keyword>
<dbReference type="GO" id="GO:0042742">
    <property type="term" value="P:defense response to bacterium"/>
    <property type="evidence" value="ECO:0007669"/>
    <property type="project" value="UniProtKB-KW"/>
</dbReference>
<keyword evidence="7" id="KW-0732">Signal</keyword>
<evidence type="ECO:0000259" key="8">
    <source>
        <dbReference type="PROSITE" id="PS51019"/>
    </source>
</evidence>
<dbReference type="GO" id="GO:0016020">
    <property type="term" value="C:membrane"/>
    <property type="evidence" value="ECO:0007669"/>
    <property type="project" value="TreeGrafter"/>
</dbReference>
<reference evidence="10" key="1">
    <citation type="submission" date="2025-08" db="UniProtKB">
        <authorList>
            <consortium name="RefSeq"/>
        </authorList>
    </citation>
    <scope>IDENTIFICATION</scope>
    <source>
        <tissue evidence="10">Whole body</tissue>
    </source>
</reference>
<dbReference type="Pfam" id="PF02014">
    <property type="entry name" value="Reeler"/>
    <property type="match status" value="1"/>
</dbReference>
<dbReference type="InterPro" id="IPR051237">
    <property type="entry name" value="Ferric-chelate_Red/DefProt"/>
</dbReference>
<dbReference type="CDD" id="cd08544">
    <property type="entry name" value="Reeler"/>
    <property type="match status" value="1"/>
</dbReference>
<sequence>MFAKLTLILLICMGVDSFPDGAPVDACVKDRANQPNHGQHRTQPLSTLPYRIVASSANYGPNTRITVTIEGAEPFKGFFIQARSVENNQWLGSWEETPNTSIHPECSAVTHADPREKIKATIVWKAPHNSHGRVYFTGTVLKNYGTFWANLIAEAPQDPVALQNLF</sequence>
<evidence type="ECO:0000256" key="2">
    <source>
        <dbReference type="ARBA" id="ARBA00022529"/>
    </source>
</evidence>
<feature type="domain" description="Reelin" evidence="8">
    <location>
        <begin position="12"/>
        <end position="166"/>
    </location>
</feature>
<gene>
    <name evidence="10" type="primary">LOC113401287</name>
</gene>
<organism evidence="9 10">
    <name type="scientific">Vanessa tameamea</name>
    <name type="common">Kamehameha butterfly</name>
    <dbReference type="NCBI Taxonomy" id="334116"/>
    <lineage>
        <taxon>Eukaryota</taxon>
        <taxon>Metazoa</taxon>
        <taxon>Ecdysozoa</taxon>
        <taxon>Arthropoda</taxon>
        <taxon>Hexapoda</taxon>
        <taxon>Insecta</taxon>
        <taxon>Pterygota</taxon>
        <taxon>Neoptera</taxon>
        <taxon>Endopterygota</taxon>
        <taxon>Lepidoptera</taxon>
        <taxon>Glossata</taxon>
        <taxon>Ditrysia</taxon>
        <taxon>Papilionoidea</taxon>
        <taxon>Nymphalidae</taxon>
        <taxon>Nymphalinae</taxon>
        <taxon>Vanessa</taxon>
    </lineage>
</organism>
<evidence type="ECO:0000313" key="9">
    <source>
        <dbReference type="Proteomes" id="UP001652626"/>
    </source>
</evidence>
<dbReference type="AlphaFoldDB" id="A0A8B8IKJ3"/>
<keyword evidence="4" id="KW-0391">Immunity</keyword>
<dbReference type="InterPro" id="IPR002861">
    <property type="entry name" value="Reeler_dom"/>
</dbReference>
<dbReference type="Gene3D" id="2.60.40.4060">
    <property type="entry name" value="Reeler domain"/>
    <property type="match status" value="1"/>
</dbReference>
<evidence type="ECO:0000256" key="6">
    <source>
        <dbReference type="ARBA" id="ARBA00023157"/>
    </source>
</evidence>
<feature type="chain" id="PRO_5046724929" evidence="7">
    <location>
        <begin position="18"/>
        <end position="166"/>
    </location>
</feature>
<feature type="signal peptide" evidence="7">
    <location>
        <begin position="1"/>
        <end position="17"/>
    </location>
</feature>
<name>A0A8B8IKJ3_VANTA</name>
<evidence type="ECO:0000256" key="7">
    <source>
        <dbReference type="SAM" id="SignalP"/>
    </source>
</evidence>
<keyword evidence="9" id="KW-1185">Reference proteome</keyword>
<evidence type="ECO:0000256" key="3">
    <source>
        <dbReference type="ARBA" id="ARBA00022588"/>
    </source>
</evidence>
<dbReference type="GeneID" id="113401287"/>
<dbReference type="RefSeq" id="XP_026496917.2">
    <property type="nucleotide sequence ID" value="XM_026641132.2"/>
</dbReference>
<dbReference type="Proteomes" id="UP001652626">
    <property type="component" value="Chromosome 7"/>
</dbReference>